<keyword evidence="4" id="KW-1185">Reference proteome</keyword>
<reference evidence="3 4" key="1">
    <citation type="submission" date="2017-11" db="EMBL/GenBank/DDBJ databases">
        <title>The genome of Rhizophagus clarus HR1 reveals common genetic basis of auxotrophy among arbuscular mycorrhizal fungi.</title>
        <authorList>
            <person name="Kobayashi Y."/>
        </authorList>
    </citation>
    <scope>NUCLEOTIDE SEQUENCE [LARGE SCALE GENOMIC DNA]</scope>
    <source>
        <strain evidence="3 4">HR1</strain>
    </source>
</reference>
<feature type="domain" description="BAH" evidence="2">
    <location>
        <begin position="298"/>
        <end position="421"/>
    </location>
</feature>
<dbReference type="STRING" id="94130.A0A2Z6R4S9"/>
<feature type="region of interest" description="Disordered" evidence="1">
    <location>
        <begin position="75"/>
        <end position="134"/>
    </location>
</feature>
<name>A0A2Z6R4S9_9GLOM</name>
<feature type="region of interest" description="Disordered" evidence="1">
    <location>
        <begin position="21"/>
        <end position="43"/>
    </location>
</feature>
<protein>
    <recommendedName>
        <fullName evidence="2">BAH domain-containing protein</fullName>
    </recommendedName>
</protein>
<feature type="compositionally biased region" description="Acidic residues" evidence="1">
    <location>
        <begin position="75"/>
        <end position="130"/>
    </location>
</feature>
<dbReference type="Proteomes" id="UP000247702">
    <property type="component" value="Unassembled WGS sequence"/>
</dbReference>
<organism evidence="3 4">
    <name type="scientific">Rhizophagus clarus</name>
    <dbReference type="NCBI Taxonomy" id="94130"/>
    <lineage>
        <taxon>Eukaryota</taxon>
        <taxon>Fungi</taxon>
        <taxon>Fungi incertae sedis</taxon>
        <taxon>Mucoromycota</taxon>
        <taxon>Glomeromycotina</taxon>
        <taxon>Glomeromycetes</taxon>
        <taxon>Glomerales</taxon>
        <taxon>Glomeraceae</taxon>
        <taxon>Rhizophagus</taxon>
    </lineage>
</organism>
<proteinExistence type="predicted"/>
<sequence>MRKRYIHSTGSSVKPFQIRNRFSHTSRNETTANSTEDNNEMLSEDIDMEDINRNDNESIYFQHYDNDIDLRDNVIDESSDEDGDDDDEEEDYNEEEDYFNEEGEEEEGHNDDEEEESHNDHNDEEEEEGNNNENNDIHQIIEALDKDEIPSCDGEFSPYFNDYTTTALFCWLQKHNISTKAYEDLANIIHNPQFEPTHVVKNIRRFQSWRKRLPLLPIITKPIKISSKKTLSTSRGSKLSYQLSISEIIWRVLNNLMLMRHMYFGPGIDSETKSEFWHGTLWGESSLFGQNEIIISEVIYRSGDFVYYNDNNGHRRLGRLRAILKNDNEDYQLRIQKILNYDDLPGNLKGLSRQRRSLVGEVWLVDEPFPIIMTSQILEKATILITFQHQNIPEDSLHITEVIYKCNDRWHIRDVKLSYQHPSDYISIRDPPSSMPVYKLFLDLYYDDFGTFRNVYHSLGGVYVQFGNMPTHQRKLIKNHFVLGFVPFGGNFDEFMLPFVSEMKELEKGKIMTVQGQNAWVIAGLGVVTADLPQGNDLAGVLRYNANKGCHTCTIKKELWSSYNQDTVTTLRYHHITNEEILEISQELVTSRRDQLCTNIISCWVYVGKTMKTIFNEEFTSDSYKELQQYLEEEFSILPKVFANFVNLPNIHVNIHLLMHAKTFRTLTNTQIVDGGIDPRFNRPYTGFTNLGQLFLNWYVTEDKYSIEEQAQNNDAKVTSPVNFISNISLKKKMPKEDQNNLLFTLQHGFKTELFLSYVDMKFEAALINSSTSWYKLASYTIEEKNSVLSKIYLYLGDFVTIYEENHEKSYAIIKGIFRHKCNNDKYYAFIVVDWFEDTGIEHLLLKCPLYRLQATGNKWKRIFPITVIDNVQKVHFIHNYNLEGCQGSDHDTTNRIWIKNSFYFTAI</sequence>
<dbReference type="PROSITE" id="PS51038">
    <property type="entry name" value="BAH"/>
    <property type="match status" value="1"/>
</dbReference>
<dbReference type="GO" id="GO:0003682">
    <property type="term" value="F:chromatin binding"/>
    <property type="evidence" value="ECO:0007669"/>
    <property type="project" value="InterPro"/>
</dbReference>
<dbReference type="EMBL" id="BEXD01002122">
    <property type="protein sequence ID" value="GBB97070.1"/>
    <property type="molecule type" value="Genomic_DNA"/>
</dbReference>
<comment type="caution">
    <text evidence="3">The sequence shown here is derived from an EMBL/GenBank/DDBJ whole genome shotgun (WGS) entry which is preliminary data.</text>
</comment>
<evidence type="ECO:0000256" key="1">
    <source>
        <dbReference type="SAM" id="MobiDB-lite"/>
    </source>
</evidence>
<evidence type="ECO:0000259" key="2">
    <source>
        <dbReference type="PROSITE" id="PS51038"/>
    </source>
</evidence>
<dbReference type="InterPro" id="IPR001025">
    <property type="entry name" value="BAH_dom"/>
</dbReference>
<gene>
    <name evidence="3" type="ORF">RclHR1_29080001</name>
</gene>
<accession>A0A2Z6R4S9</accession>
<evidence type="ECO:0000313" key="4">
    <source>
        <dbReference type="Proteomes" id="UP000247702"/>
    </source>
</evidence>
<feature type="compositionally biased region" description="Polar residues" evidence="1">
    <location>
        <begin position="23"/>
        <end position="36"/>
    </location>
</feature>
<evidence type="ECO:0000313" key="3">
    <source>
        <dbReference type="EMBL" id="GBB97070.1"/>
    </source>
</evidence>
<dbReference type="AlphaFoldDB" id="A0A2Z6R4S9"/>